<proteinExistence type="predicted"/>
<dbReference type="EMBL" id="AP014633">
    <property type="protein sequence ID" value="BAP56872.1"/>
    <property type="molecule type" value="Genomic_DNA"/>
</dbReference>
<dbReference type="HOGENOM" id="CLU_2120009_0_0_6"/>
<sequence length="114" mass="13458">MNTDQIEQTNPTNPIMFPKQEVYRYRLTPFIEKRIADSGTDENNPYLQKYSNEKWIKYIIQEMEQLPLNQFLIISDEDLKKRVGGLMSLELVAGILTDLTTEQLKAFDECLRRQ</sequence>
<gene>
    <name evidence="1" type="ORF">THII_2575</name>
</gene>
<reference evidence="1 2" key="1">
    <citation type="journal article" date="2014" name="ISME J.">
        <title>Ecophysiology of Thioploca ingrica as revealed by the complete genome sequence supplemented with proteomic evidence.</title>
        <authorList>
            <person name="Kojima H."/>
            <person name="Ogura Y."/>
            <person name="Yamamoto N."/>
            <person name="Togashi T."/>
            <person name="Mori H."/>
            <person name="Watanabe T."/>
            <person name="Nemoto F."/>
            <person name="Kurokawa K."/>
            <person name="Hayashi T."/>
            <person name="Fukui M."/>
        </authorList>
    </citation>
    <scope>NUCLEOTIDE SEQUENCE [LARGE SCALE GENOMIC DNA]</scope>
</reference>
<dbReference type="AlphaFoldDB" id="A0A090ALZ5"/>
<accession>A0A090ALZ5</accession>
<organism evidence="1 2">
    <name type="scientific">Thioploca ingrica</name>
    <dbReference type="NCBI Taxonomy" id="40754"/>
    <lineage>
        <taxon>Bacteria</taxon>
        <taxon>Pseudomonadati</taxon>
        <taxon>Pseudomonadota</taxon>
        <taxon>Gammaproteobacteria</taxon>
        <taxon>Thiotrichales</taxon>
        <taxon>Thiotrichaceae</taxon>
        <taxon>Thioploca</taxon>
    </lineage>
</organism>
<evidence type="ECO:0000313" key="1">
    <source>
        <dbReference type="EMBL" id="BAP56872.1"/>
    </source>
</evidence>
<evidence type="ECO:0000313" key="2">
    <source>
        <dbReference type="Proteomes" id="UP000031623"/>
    </source>
</evidence>
<dbReference type="KEGG" id="tig:THII_2575"/>
<dbReference type="STRING" id="40754.THII_2575"/>
<name>A0A090ALZ5_9GAMM</name>
<dbReference type="OrthoDB" id="428375at2"/>
<dbReference type="Proteomes" id="UP000031623">
    <property type="component" value="Chromosome"/>
</dbReference>
<keyword evidence="2" id="KW-1185">Reference proteome</keyword>
<protein>
    <submittedName>
        <fullName evidence="1">Uncharacterized protein</fullName>
    </submittedName>
</protein>